<evidence type="ECO:0000313" key="3">
    <source>
        <dbReference type="EMBL" id="KAF2750006.1"/>
    </source>
</evidence>
<dbReference type="EMBL" id="MU006565">
    <property type="protein sequence ID" value="KAF2750006.1"/>
    <property type="molecule type" value="Genomic_DNA"/>
</dbReference>
<evidence type="ECO:0000256" key="2">
    <source>
        <dbReference type="SAM" id="MobiDB-lite"/>
    </source>
</evidence>
<keyword evidence="4" id="KW-1185">Reference proteome</keyword>
<evidence type="ECO:0008006" key="5">
    <source>
        <dbReference type="Google" id="ProtNLM"/>
    </source>
</evidence>
<feature type="compositionally biased region" description="Polar residues" evidence="2">
    <location>
        <begin position="1"/>
        <end position="11"/>
    </location>
</feature>
<name>A0A6A6VJM0_9PLEO</name>
<evidence type="ECO:0000256" key="1">
    <source>
        <dbReference type="ARBA" id="ARBA00093458"/>
    </source>
</evidence>
<dbReference type="GO" id="GO:0046579">
    <property type="term" value="P:positive regulation of Ras protein signal transduction"/>
    <property type="evidence" value="ECO:0007669"/>
    <property type="project" value="TreeGrafter"/>
</dbReference>
<dbReference type="InterPro" id="IPR018865">
    <property type="entry name" value="STK19-like"/>
</dbReference>
<protein>
    <recommendedName>
        <fullName evidence="5">Serine-threonine protein kinase 19</fullName>
    </recommendedName>
</protein>
<dbReference type="PANTHER" id="PTHR15243">
    <property type="entry name" value="SERINE/THREONINE-PROTEIN KINASE 19"/>
    <property type="match status" value="1"/>
</dbReference>
<organism evidence="3 4">
    <name type="scientific">Sporormia fimetaria CBS 119925</name>
    <dbReference type="NCBI Taxonomy" id="1340428"/>
    <lineage>
        <taxon>Eukaryota</taxon>
        <taxon>Fungi</taxon>
        <taxon>Dikarya</taxon>
        <taxon>Ascomycota</taxon>
        <taxon>Pezizomycotina</taxon>
        <taxon>Dothideomycetes</taxon>
        <taxon>Pleosporomycetidae</taxon>
        <taxon>Pleosporales</taxon>
        <taxon>Sporormiaceae</taxon>
        <taxon>Sporormia</taxon>
    </lineage>
</organism>
<comment type="similarity">
    <text evidence="1">Belongs to the STK19 family.</text>
</comment>
<reference evidence="3" key="1">
    <citation type="journal article" date="2020" name="Stud. Mycol.">
        <title>101 Dothideomycetes genomes: a test case for predicting lifestyles and emergence of pathogens.</title>
        <authorList>
            <person name="Haridas S."/>
            <person name="Albert R."/>
            <person name="Binder M."/>
            <person name="Bloem J."/>
            <person name="Labutti K."/>
            <person name="Salamov A."/>
            <person name="Andreopoulos B."/>
            <person name="Baker S."/>
            <person name="Barry K."/>
            <person name="Bills G."/>
            <person name="Bluhm B."/>
            <person name="Cannon C."/>
            <person name="Castanera R."/>
            <person name="Culley D."/>
            <person name="Daum C."/>
            <person name="Ezra D."/>
            <person name="Gonzalez J."/>
            <person name="Henrissat B."/>
            <person name="Kuo A."/>
            <person name="Liang C."/>
            <person name="Lipzen A."/>
            <person name="Lutzoni F."/>
            <person name="Magnuson J."/>
            <person name="Mondo S."/>
            <person name="Nolan M."/>
            <person name="Ohm R."/>
            <person name="Pangilinan J."/>
            <person name="Park H.-J."/>
            <person name="Ramirez L."/>
            <person name="Alfaro M."/>
            <person name="Sun H."/>
            <person name="Tritt A."/>
            <person name="Yoshinaga Y."/>
            <person name="Zwiers L.-H."/>
            <person name="Turgeon B."/>
            <person name="Goodwin S."/>
            <person name="Spatafora J."/>
            <person name="Crous P."/>
            <person name="Grigoriev I."/>
        </authorList>
    </citation>
    <scope>NUCLEOTIDE SEQUENCE</scope>
    <source>
        <strain evidence="3">CBS 119925</strain>
    </source>
</reference>
<sequence length="393" mass="42092">MSFQVTPAHSSRVTKSRSRTGSSLLGLRRTASSPSSSPRVRKTSSSTGSTQQSTERRLDDTGAIVSLAPTPELRDLTALIPYIRAKMFEPIPETAAGMNSTRIAEILNRRKDLPPIVSVAHIDALSHSSTKVEREIAELSQAGVLLRLAIPHRGGGASSLGDAVVLVGDWLRLVRETERLDDGLKSKYCQLLLENPGSTTVSSDKFTSAEISTLTGAGFLIAAQTGGSFFQLSGASSIAKPSSIATAGSRHPSGSLAAAGGGLAPSNLGNDDMYRRPTSTLYKFALPNTGSYIKLVTEARTQLVALLGKSKYKEAPLDLLRERWDGGVSGADDQTRAKQARGEFKGILPGRTRKWRRHWGLRFEWILEECVGAGMVECFQTGSVGLGARVAKR</sequence>
<dbReference type="Proteomes" id="UP000799440">
    <property type="component" value="Unassembled WGS sequence"/>
</dbReference>
<proteinExistence type="inferred from homology"/>
<dbReference type="AlphaFoldDB" id="A0A6A6VJM0"/>
<feature type="compositionally biased region" description="Low complexity" evidence="2">
    <location>
        <begin position="19"/>
        <end position="53"/>
    </location>
</feature>
<evidence type="ECO:0000313" key="4">
    <source>
        <dbReference type="Proteomes" id="UP000799440"/>
    </source>
</evidence>
<gene>
    <name evidence="3" type="ORF">M011DRAFT_456725</name>
</gene>
<dbReference type="Pfam" id="PF10494">
    <property type="entry name" value="Stk19"/>
    <property type="match status" value="1"/>
</dbReference>
<dbReference type="OrthoDB" id="3980126at2759"/>
<dbReference type="PANTHER" id="PTHR15243:SF0">
    <property type="entry name" value="SERINE_THREONINE-PROTEIN KINASE 19"/>
    <property type="match status" value="1"/>
</dbReference>
<accession>A0A6A6VJM0</accession>
<feature type="region of interest" description="Disordered" evidence="2">
    <location>
        <begin position="1"/>
        <end position="64"/>
    </location>
</feature>